<dbReference type="NCBIfam" id="TIGR02227">
    <property type="entry name" value="sigpep_I_bact"/>
    <property type="match status" value="1"/>
</dbReference>
<keyword evidence="4" id="KW-0472">Membrane</keyword>
<dbReference type="PANTHER" id="PTHR43390">
    <property type="entry name" value="SIGNAL PEPTIDASE I"/>
    <property type="match status" value="1"/>
</dbReference>
<dbReference type="EC" id="3.4.21.89" evidence="4"/>
<keyword evidence="7" id="KW-1185">Reference proteome</keyword>
<evidence type="ECO:0000256" key="4">
    <source>
        <dbReference type="RuleBase" id="RU362042"/>
    </source>
</evidence>
<evidence type="ECO:0000256" key="1">
    <source>
        <dbReference type="ARBA" id="ARBA00004401"/>
    </source>
</evidence>
<feature type="active site" evidence="3">
    <location>
        <position position="108"/>
    </location>
</feature>
<comment type="catalytic activity">
    <reaction evidence="4">
        <text>Cleavage of hydrophobic, N-terminal signal or leader sequences from secreted and periplasmic proteins.</text>
        <dbReference type="EC" id="3.4.21.89"/>
    </reaction>
</comment>
<dbReference type="Gene3D" id="2.10.109.10">
    <property type="entry name" value="Umud Fragment, subunit A"/>
    <property type="match status" value="1"/>
</dbReference>
<gene>
    <name evidence="6" type="primary">lepB</name>
    <name evidence="6" type="ORF">QJ521_03335</name>
</gene>
<feature type="transmembrane region" description="Helical" evidence="4">
    <location>
        <begin position="32"/>
        <end position="56"/>
    </location>
</feature>
<keyword evidence="4" id="KW-0645">Protease</keyword>
<evidence type="ECO:0000313" key="7">
    <source>
        <dbReference type="Proteomes" id="UP001431532"/>
    </source>
</evidence>
<dbReference type="Proteomes" id="UP001431532">
    <property type="component" value="Unassembled WGS sequence"/>
</dbReference>
<evidence type="ECO:0000256" key="2">
    <source>
        <dbReference type="ARBA" id="ARBA00009370"/>
    </source>
</evidence>
<feature type="transmembrane region" description="Helical" evidence="4">
    <location>
        <begin position="7"/>
        <end position="26"/>
    </location>
</feature>
<dbReference type="Pfam" id="PF10502">
    <property type="entry name" value="Peptidase_S26"/>
    <property type="match status" value="1"/>
</dbReference>
<dbReference type="AlphaFoldDB" id="A0AAW6U6Q3"/>
<keyword evidence="4 6" id="KW-0378">Hydrolase</keyword>
<organism evidence="6 7">
    <name type="scientific">Peloplasma aerotolerans</name>
    <dbReference type="NCBI Taxonomy" id="3044389"/>
    <lineage>
        <taxon>Bacteria</taxon>
        <taxon>Bacillati</taxon>
        <taxon>Mycoplasmatota</taxon>
        <taxon>Mollicutes</taxon>
        <taxon>Acholeplasmatales</taxon>
        <taxon>Acholeplasmataceae</taxon>
        <taxon>Peloplasma</taxon>
    </lineage>
</organism>
<name>A0AAW6U6Q3_9MOLU</name>
<feature type="domain" description="Peptidase S26" evidence="5">
    <location>
        <begin position="78"/>
        <end position="273"/>
    </location>
</feature>
<proteinExistence type="inferred from homology"/>
<comment type="caution">
    <text evidence="6">The sequence shown here is derived from an EMBL/GenBank/DDBJ whole genome shotgun (WGS) entry which is preliminary data.</text>
</comment>
<dbReference type="GO" id="GO:0004252">
    <property type="term" value="F:serine-type endopeptidase activity"/>
    <property type="evidence" value="ECO:0007669"/>
    <property type="project" value="InterPro"/>
</dbReference>
<dbReference type="InterPro" id="IPR036286">
    <property type="entry name" value="LexA/Signal_pep-like_sf"/>
</dbReference>
<dbReference type="InterPro" id="IPR000223">
    <property type="entry name" value="Pept_S26A_signal_pept_1"/>
</dbReference>
<evidence type="ECO:0000313" key="6">
    <source>
        <dbReference type="EMBL" id="MDI6452590.1"/>
    </source>
</evidence>
<dbReference type="CDD" id="cd06530">
    <property type="entry name" value="S26_SPase_I"/>
    <property type="match status" value="1"/>
</dbReference>
<reference evidence="6" key="1">
    <citation type="submission" date="2023-05" db="EMBL/GenBank/DDBJ databases">
        <title>Mariniplasma microaerophilum sp. nov., a novel anaerobic mollicute isolated from terrestrial mud volcano, Taman Peninsula, Russia.</title>
        <authorList>
            <person name="Khomyakova M.A."/>
            <person name="Merkel A.Y."/>
            <person name="Slobodkin A.I."/>
        </authorList>
    </citation>
    <scope>NUCLEOTIDE SEQUENCE</scope>
    <source>
        <strain evidence="6">M4Ah</strain>
    </source>
</reference>
<dbReference type="PANTHER" id="PTHR43390:SF1">
    <property type="entry name" value="CHLOROPLAST PROCESSING PEPTIDASE"/>
    <property type="match status" value="1"/>
</dbReference>
<dbReference type="SUPFAM" id="SSF51306">
    <property type="entry name" value="LexA/Signal peptidase"/>
    <property type="match status" value="1"/>
</dbReference>
<evidence type="ECO:0000256" key="3">
    <source>
        <dbReference type="PIRSR" id="PIRSR600223-1"/>
    </source>
</evidence>
<comment type="caution">
    <text evidence="4">Lacks conserved residue(s) required for the propagation of feature annotation.</text>
</comment>
<keyword evidence="4" id="KW-1133">Transmembrane helix</keyword>
<dbReference type="GO" id="GO:0005886">
    <property type="term" value="C:plasma membrane"/>
    <property type="evidence" value="ECO:0007669"/>
    <property type="project" value="UniProtKB-SubCell"/>
</dbReference>
<feature type="active site" evidence="3">
    <location>
        <position position="171"/>
    </location>
</feature>
<dbReference type="InterPro" id="IPR019533">
    <property type="entry name" value="Peptidase_S26"/>
</dbReference>
<comment type="subcellular location">
    <subcellularLocation>
        <location evidence="1">Cell membrane</location>
        <topology evidence="1">Single-pass type II membrane protein</topology>
    </subcellularLocation>
    <subcellularLocation>
        <location evidence="4">Membrane</location>
        <topology evidence="4">Single-pass type II membrane protein</topology>
    </subcellularLocation>
</comment>
<dbReference type="GO" id="GO:0009003">
    <property type="term" value="F:signal peptidase activity"/>
    <property type="evidence" value="ECO:0007669"/>
    <property type="project" value="UniProtKB-EC"/>
</dbReference>
<evidence type="ECO:0000259" key="5">
    <source>
        <dbReference type="Pfam" id="PF10502"/>
    </source>
</evidence>
<accession>A0AAW6U6Q3</accession>
<sequence length="279" mass="32059">MTLKKAYKTLIITIILMMLTIIFYALGVSRLALQWGMIGFVISAVLSVFSIVLSIHTTKHEQEILKVSFLSKRKFEILDWFTFLSVSLMAIFIIFMFIVLPSDVKHSSMMPTLKEGERILIYHFNYEPETEDIIILKMTKENYSLVPDSMYIERDSQGNIKRIHDVIYFVKRLKASPGDLIEFVNYNILKEQYEVSVNGVVILTPQNEPYYVMQNQKEIIELSLDQGILKAGLYLAFGDNANGYLSYPASFDSRSFGAVFEEDIVGKAIFKLWPIGKVE</sequence>
<dbReference type="GO" id="GO:0006465">
    <property type="term" value="P:signal peptide processing"/>
    <property type="evidence" value="ECO:0007669"/>
    <property type="project" value="InterPro"/>
</dbReference>
<keyword evidence="4" id="KW-0812">Transmembrane</keyword>
<dbReference type="RefSeq" id="WP_282839006.1">
    <property type="nucleotide sequence ID" value="NZ_JASCXW010000007.1"/>
</dbReference>
<feature type="transmembrane region" description="Helical" evidence="4">
    <location>
        <begin position="77"/>
        <end position="100"/>
    </location>
</feature>
<protein>
    <recommendedName>
        <fullName evidence="4">Signal peptidase I</fullName>
        <ecNumber evidence="4">3.4.21.89</ecNumber>
    </recommendedName>
</protein>
<comment type="similarity">
    <text evidence="2 4">Belongs to the peptidase S26 family.</text>
</comment>
<dbReference type="EMBL" id="JASCXW010000007">
    <property type="protein sequence ID" value="MDI6452590.1"/>
    <property type="molecule type" value="Genomic_DNA"/>
</dbReference>
<dbReference type="PRINTS" id="PR00727">
    <property type="entry name" value="LEADERPTASE"/>
</dbReference>